<dbReference type="Pfam" id="PF17917">
    <property type="entry name" value="RT_RNaseH"/>
    <property type="match status" value="1"/>
</dbReference>
<evidence type="ECO:0000256" key="7">
    <source>
        <dbReference type="ARBA" id="ARBA00022750"/>
    </source>
</evidence>
<dbReference type="EC" id="2.7.7.49" evidence="1"/>
<evidence type="ECO:0000256" key="2">
    <source>
        <dbReference type="ARBA" id="ARBA00022670"/>
    </source>
</evidence>
<keyword evidence="21" id="KW-1185">Reference proteome</keyword>
<keyword evidence="3" id="KW-0808">Transferase</keyword>
<keyword evidence="14" id="KW-0238">DNA-binding</keyword>
<protein>
    <recommendedName>
        <fullName evidence="1">RNA-directed DNA polymerase</fullName>
        <ecNumber evidence="1">2.7.7.49</ecNumber>
    </recommendedName>
</protein>
<keyword evidence="6" id="KW-0479">Metal-binding</keyword>
<gene>
    <name evidence="20" type="ORF">KY290_010865</name>
</gene>
<evidence type="ECO:0000256" key="9">
    <source>
        <dbReference type="ARBA" id="ARBA00022801"/>
    </source>
</evidence>
<evidence type="ECO:0000259" key="18">
    <source>
        <dbReference type="PROSITE" id="PS50878"/>
    </source>
</evidence>
<keyword evidence="16" id="KW-0863">Zinc-finger</keyword>
<keyword evidence="13" id="KW-0239">DNA-directed DNA polymerase</keyword>
<name>A0ABQ7W0Z9_SOLTU</name>
<dbReference type="PROSITE" id="PS50878">
    <property type="entry name" value="RT_POL"/>
    <property type="match status" value="1"/>
</dbReference>
<keyword evidence="7" id="KW-0064">Aspartyl protease</keyword>
<evidence type="ECO:0000256" key="5">
    <source>
        <dbReference type="ARBA" id="ARBA00022722"/>
    </source>
</evidence>
<keyword evidence="11" id="KW-0229">DNA integration</keyword>
<keyword evidence="10" id="KW-0460">Magnesium</keyword>
<dbReference type="PANTHER" id="PTHR37984">
    <property type="entry name" value="PROTEIN CBG26694"/>
    <property type="match status" value="1"/>
</dbReference>
<keyword evidence="8" id="KW-0255">Endonuclease</keyword>
<dbReference type="Gene3D" id="3.30.70.270">
    <property type="match status" value="2"/>
</dbReference>
<dbReference type="InterPro" id="IPR001878">
    <property type="entry name" value="Znf_CCHC"/>
</dbReference>
<dbReference type="PROSITE" id="PS50158">
    <property type="entry name" value="ZF_CCHC"/>
    <property type="match status" value="1"/>
</dbReference>
<evidence type="ECO:0000259" key="17">
    <source>
        <dbReference type="PROSITE" id="PS50158"/>
    </source>
</evidence>
<dbReference type="InterPro" id="IPR043502">
    <property type="entry name" value="DNA/RNA_pol_sf"/>
</dbReference>
<dbReference type="CDD" id="cd09274">
    <property type="entry name" value="RNase_HI_RT_Ty3"/>
    <property type="match status" value="1"/>
</dbReference>
<organism evidence="20 21">
    <name type="scientific">Solanum tuberosum</name>
    <name type="common">Potato</name>
    <dbReference type="NCBI Taxonomy" id="4113"/>
    <lineage>
        <taxon>Eukaryota</taxon>
        <taxon>Viridiplantae</taxon>
        <taxon>Streptophyta</taxon>
        <taxon>Embryophyta</taxon>
        <taxon>Tracheophyta</taxon>
        <taxon>Spermatophyta</taxon>
        <taxon>Magnoliopsida</taxon>
        <taxon>eudicotyledons</taxon>
        <taxon>Gunneridae</taxon>
        <taxon>Pentapetalae</taxon>
        <taxon>asterids</taxon>
        <taxon>lamiids</taxon>
        <taxon>Solanales</taxon>
        <taxon>Solanaceae</taxon>
        <taxon>Solanoideae</taxon>
        <taxon>Solaneae</taxon>
        <taxon>Solanum</taxon>
    </lineage>
</organism>
<reference evidence="20 21" key="1">
    <citation type="journal article" date="2021" name="bioRxiv">
        <title>Chromosome-scale and haplotype-resolved genome assembly of a tetraploid potato cultivar.</title>
        <authorList>
            <person name="Sun H."/>
            <person name="Jiao W.-B."/>
            <person name="Krause K."/>
            <person name="Campoy J.A."/>
            <person name="Goel M."/>
            <person name="Folz-Donahue K."/>
            <person name="Kukat C."/>
            <person name="Huettel B."/>
            <person name="Schneeberger K."/>
        </authorList>
    </citation>
    <scope>NUCLEOTIDE SEQUENCE [LARGE SCALE GENOMIC DNA]</scope>
    <source>
        <strain evidence="20">SolTubOtavaFocal</strain>
        <tissue evidence="20">Leaves</tissue>
    </source>
</reference>
<dbReference type="CDD" id="cd00303">
    <property type="entry name" value="retropepsin_like"/>
    <property type="match status" value="1"/>
</dbReference>
<dbReference type="Pfam" id="PF24626">
    <property type="entry name" value="SH3_Tf2-1"/>
    <property type="match status" value="1"/>
</dbReference>
<feature type="domain" description="Integrase catalytic" evidence="19">
    <location>
        <begin position="897"/>
        <end position="1057"/>
    </location>
</feature>
<evidence type="ECO:0000256" key="15">
    <source>
        <dbReference type="ARBA" id="ARBA00023172"/>
    </source>
</evidence>
<keyword evidence="2" id="KW-0645">Protease</keyword>
<dbReference type="SUPFAM" id="SSF56672">
    <property type="entry name" value="DNA/RNA polymerases"/>
    <property type="match status" value="1"/>
</dbReference>
<dbReference type="InterPro" id="IPR056924">
    <property type="entry name" value="SH3_Tf2-1"/>
</dbReference>
<dbReference type="Pfam" id="PF00078">
    <property type="entry name" value="RVT_1"/>
    <property type="match status" value="1"/>
</dbReference>
<accession>A0ABQ7W0Z9</accession>
<evidence type="ECO:0000256" key="12">
    <source>
        <dbReference type="ARBA" id="ARBA00022918"/>
    </source>
</evidence>
<dbReference type="SUPFAM" id="SSF50630">
    <property type="entry name" value="Acid proteases"/>
    <property type="match status" value="1"/>
</dbReference>
<feature type="domain" description="Reverse transcriptase" evidence="18">
    <location>
        <begin position="357"/>
        <end position="536"/>
    </location>
</feature>
<dbReference type="Pfam" id="PF17921">
    <property type="entry name" value="Integrase_H2C2"/>
    <property type="match status" value="1"/>
</dbReference>
<comment type="caution">
    <text evidence="20">The sequence shown here is derived from an EMBL/GenBank/DDBJ whole genome shotgun (WGS) entry which is preliminary data.</text>
</comment>
<keyword evidence="5" id="KW-0540">Nuclease</keyword>
<keyword evidence="15" id="KW-0233">DNA recombination</keyword>
<keyword evidence="16" id="KW-0862">Zinc</keyword>
<dbReference type="InterPro" id="IPR050951">
    <property type="entry name" value="Retrovirus_Pol_polyprotein"/>
</dbReference>
<dbReference type="Gene3D" id="1.10.340.70">
    <property type="match status" value="1"/>
</dbReference>
<sequence length="1257" mass="143331">MEEEKLRKRRGHEAKRARLENRFPKGARFHQGRGNPHVNRGFAINVPGPQGGGEVGSMDVCPKCGRKHGGPCMKGSGACFECGEVGHKRFECPKIRNKVRSVNTTHLGRGASQSGAPRDNRFYALHGRQGVNETLDVVTGMLQIFDLDVYTLIDPGATLSFVTPLVARKFHVESKLLHESYEVSTPIGVSIVARKVYRNCPVCILNKLLPCDLVELNMVDFDVILGMDWLHAYYASIDCRTRKVKFQFPNEPVLEWESRDVVVKGKFISCIKAHRLIFKGCLYHIVRVNDVESKVPPIESISVVNEFLDVFPEDLPGVPPEREIDLGIDLLPDTQPIFIPPYRMAPAELKERLKDLLQKGFIRPSHSPWGASVLFVKKKDGSLRMCIDYRQLNRVTVKNRYPLPRNDDLFNQLHGASHFSKIDLRSGYHQVKVRECDILKTAFRTRYGHYEFVVMSFGLTNDPALFMDLMNRVFKPYLDSFVVVFIDDILIYSWGEEEHKGHLRVVLQRLREEKLYAKYEKCEFWLKEVAFLGHVVSGDGIKVDPKKTDVIRNWPRPLTPSDIRSFLGLAGYYRRFVEGFSSLASPMTKLTQKKAKFVWSDECEESFQTLKERLVSAPILSLPDGLEGFVVYCDASRIGLGCVLMQSGKVIAYASRQLKVHEKNYPTHDLELATVVFALKIWRHYLYGVHVDIFTDHKNLQYVFTQKDLNLRQRRWLEFLKDYDMSVHYHPGKANVVADALSRVSMGSLAHVEEGSKELAKEVHRLAKLGVRLEGADSGGVVVVDGSRSSLVDEVIVKQDLDPSLVELKASVSSGKVEVFSQGGDGALRYQGRLCVPCVDGVRERILDEAHNSFYSIHPGSTKMYRDLRDVYWWGGMKKDIAKFVSGCHSCQQVKTEHQRPGGLTQDIEIPTWNGLTQGFDSVWVEVDRMTKSAHFLPVKTTYGAEEYAKLYIHELVRLHEIPLSIISDRGAQFTSHFWKSFQRGLGTKVKLSTAFHPQTDGQAERTIQTLEDMLRACVLELKGSWDDHLPLIEFAYNNSYHSSIGMTPFEALYGRRCRSPVGWFEVGEVALLGPDLVMDALEKVRMSRERLKKAQSRQKSYSDVRRRDLEFKVGDWVYLKVSPMKGVVRFGKKGKLSPRYVGPYEIIRRVGKVAYELGLPKEIELVHLVFHVSMLRKCVGDPNAIVPLEVVGVVEDNLTYKEVPVQILDRQVKRLRNKEVASVKVLWRNQQVESATWEAEEDMQRRYPYLFNSTQD</sequence>
<dbReference type="Gene3D" id="2.40.70.10">
    <property type="entry name" value="Acid Proteases"/>
    <property type="match status" value="1"/>
</dbReference>
<keyword evidence="12" id="KW-0695">RNA-directed DNA polymerase</keyword>
<evidence type="ECO:0000256" key="11">
    <source>
        <dbReference type="ARBA" id="ARBA00022908"/>
    </source>
</evidence>
<keyword evidence="4" id="KW-0548">Nucleotidyltransferase</keyword>
<dbReference type="Proteomes" id="UP000826656">
    <property type="component" value="Unassembled WGS sequence"/>
</dbReference>
<dbReference type="CDD" id="cd01647">
    <property type="entry name" value="RT_LTR"/>
    <property type="match status" value="1"/>
</dbReference>
<evidence type="ECO:0000313" key="21">
    <source>
        <dbReference type="Proteomes" id="UP000826656"/>
    </source>
</evidence>
<dbReference type="PROSITE" id="PS50994">
    <property type="entry name" value="INTEGRASE"/>
    <property type="match status" value="1"/>
</dbReference>
<evidence type="ECO:0000256" key="6">
    <source>
        <dbReference type="ARBA" id="ARBA00022723"/>
    </source>
</evidence>
<evidence type="ECO:0000313" key="20">
    <source>
        <dbReference type="EMBL" id="KAH0773728.1"/>
    </source>
</evidence>
<evidence type="ECO:0000256" key="1">
    <source>
        <dbReference type="ARBA" id="ARBA00012493"/>
    </source>
</evidence>
<evidence type="ECO:0000259" key="19">
    <source>
        <dbReference type="PROSITE" id="PS50994"/>
    </source>
</evidence>
<evidence type="ECO:0000256" key="13">
    <source>
        <dbReference type="ARBA" id="ARBA00022932"/>
    </source>
</evidence>
<evidence type="ECO:0000256" key="4">
    <source>
        <dbReference type="ARBA" id="ARBA00022695"/>
    </source>
</evidence>
<dbReference type="InterPro" id="IPR021109">
    <property type="entry name" value="Peptidase_aspartic_dom_sf"/>
</dbReference>
<dbReference type="InterPro" id="IPR041588">
    <property type="entry name" value="Integrase_H2C2"/>
</dbReference>
<evidence type="ECO:0000256" key="3">
    <source>
        <dbReference type="ARBA" id="ARBA00022679"/>
    </source>
</evidence>
<proteinExistence type="predicted"/>
<dbReference type="Gene3D" id="3.30.420.10">
    <property type="entry name" value="Ribonuclease H-like superfamily/Ribonuclease H"/>
    <property type="match status" value="1"/>
</dbReference>
<feature type="domain" description="CCHC-type" evidence="17">
    <location>
        <begin position="79"/>
        <end position="94"/>
    </location>
</feature>
<dbReference type="EMBL" id="JAIVGD010000005">
    <property type="protein sequence ID" value="KAH0773728.1"/>
    <property type="molecule type" value="Genomic_DNA"/>
</dbReference>
<dbReference type="SMART" id="SM00343">
    <property type="entry name" value="ZnF_C2HC"/>
    <property type="match status" value="1"/>
</dbReference>
<evidence type="ECO:0000256" key="14">
    <source>
        <dbReference type="ARBA" id="ARBA00023125"/>
    </source>
</evidence>
<dbReference type="Gene3D" id="3.10.10.10">
    <property type="entry name" value="HIV Type 1 Reverse Transcriptase, subunit A, domain 1"/>
    <property type="match status" value="1"/>
</dbReference>
<evidence type="ECO:0000256" key="8">
    <source>
        <dbReference type="ARBA" id="ARBA00022759"/>
    </source>
</evidence>
<dbReference type="InterPro" id="IPR041373">
    <property type="entry name" value="RT_RNaseH"/>
</dbReference>
<dbReference type="Pfam" id="PF08284">
    <property type="entry name" value="RVP_2"/>
    <property type="match status" value="1"/>
</dbReference>
<dbReference type="PANTHER" id="PTHR37984:SF5">
    <property type="entry name" value="PROTEIN NYNRIN-LIKE"/>
    <property type="match status" value="1"/>
</dbReference>
<dbReference type="InterPro" id="IPR036397">
    <property type="entry name" value="RNaseH_sf"/>
</dbReference>
<evidence type="ECO:0000256" key="16">
    <source>
        <dbReference type="PROSITE-ProRule" id="PRU00047"/>
    </source>
</evidence>
<dbReference type="InterPro" id="IPR000477">
    <property type="entry name" value="RT_dom"/>
</dbReference>
<dbReference type="SUPFAM" id="SSF53098">
    <property type="entry name" value="Ribonuclease H-like"/>
    <property type="match status" value="1"/>
</dbReference>
<keyword evidence="9" id="KW-0378">Hydrolase</keyword>
<dbReference type="InterPro" id="IPR043128">
    <property type="entry name" value="Rev_trsase/Diguanyl_cyclase"/>
</dbReference>
<dbReference type="InterPro" id="IPR012337">
    <property type="entry name" value="RNaseH-like_sf"/>
</dbReference>
<evidence type="ECO:0000256" key="10">
    <source>
        <dbReference type="ARBA" id="ARBA00022842"/>
    </source>
</evidence>
<dbReference type="InterPro" id="IPR001584">
    <property type="entry name" value="Integrase_cat-core"/>
</dbReference>